<dbReference type="OrthoDB" id="9797826at2"/>
<protein>
    <submittedName>
        <fullName evidence="4">GNAT family N-acetyltransferase</fullName>
    </submittedName>
</protein>
<keyword evidence="1 4" id="KW-0808">Transferase</keyword>
<dbReference type="AlphaFoldDB" id="A0A3L9DYI0"/>
<dbReference type="Gene3D" id="3.40.630.30">
    <property type="match status" value="1"/>
</dbReference>
<feature type="domain" description="N-acetyltransferase" evidence="3">
    <location>
        <begin position="5"/>
        <end position="148"/>
    </location>
</feature>
<dbReference type="SUPFAM" id="SSF55729">
    <property type="entry name" value="Acyl-CoA N-acyltransferases (Nat)"/>
    <property type="match status" value="1"/>
</dbReference>
<keyword evidence="2" id="KW-0012">Acyltransferase</keyword>
<sequence>MTTQVTLRRLTLSDAPQLQVISETALGYPFSLEETEKQLERCLANDSHFLIGAVDETDQVIGYVQAQIYEAIYSERGLNVLGLAVSLDHQGQGIGHLLMEELERQALEADLAFIRLNSGSHRLEAHAFYRKIGYNGDKTQVRFIKELR</sequence>
<dbReference type="Pfam" id="PF00583">
    <property type="entry name" value="Acetyltransf_1"/>
    <property type="match status" value="1"/>
</dbReference>
<evidence type="ECO:0000313" key="4">
    <source>
        <dbReference type="EMBL" id="RLY04799.1"/>
    </source>
</evidence>
<dbReference type="RefSeq" id="WP_121834639.1">
    <property type="nucleotide sequence ID" value="NZ_CP163513.1"/>
</dbReference>
<comment type="caution">
    <text evidence="4">The sequence shown here is derived from an EMBL/GenBank/DDBJ whole genome shotgun (WGS) entry which is preliminary data.</text>
</comment>
<dbReference type="PANTHER" id="PTHR43877:SF2">
    <property type="entry name" value="AMINOALKYLPHOSPHONATE N-ACETYLTRANSFERASE-RELATED"/>
    <property type="match status" value="1"/>
</dbReference>
<gene>
    <name evidence="4" type="ORF">EAF07_02055</name>
</gene>
<dbReference type="CDD" id="cd04301">
    <property type="entry name" value="NAT_SF"/>
    <property type="match status" value="1"/>
</dbReference>
<dbReference type="GO" id="GO:0016747">
    <property type="term" value="F:acyltransferase activity, transferring groups other than amino-acyl groups"/>
    <property type="evidence" value="ECO:0007669"/>
    <property type="project" value="InterPro"/>
</dbReference>
<dbReference type="PANTHER" id="PTHR43877">
    <property type="entry name" value="AMINOALKYLPHOSPHONATE N-ACETYLTRANSFERASE-RELATED-RELATED"/>
    <property type="match status" value="1"/>
</dbReference>
<proteinExistence type="predicted"/>
<accession>A0A3L9DYI0</accession>
<name>A0A3L9DYI0_9STRE</name>
<dbReference type="EMBL" id="RCVM01000002">
    <property type="protein sequence ID" value="RLY04799.1"/>
    <property type="molecule type" value="Genomic_DNA"/>
</dbReference>
<evidence type="ECO:0000256" key="2">
    <source>
        <dbReference type="ARBA" id="ARBA00023315"/>
    </source>
</evidence>
<dbReference type="Proteomes" id="UP000279194">
    <property type="component" value="Unassembled WGS sequence"/>
</dbReference>
<evidence type="ECO:0000259" key="3">
    <source>
        <dbReference type="PROSITE" id="PS51186"/>
    </source>
</evidence>
<dbReference type="InterPro" id="IPR016181">
    <property type="entry name" value="Acyl_CoA_acyltransferase"/>
</dbReference>
<evidence type="ECO:0000313" key="5">
    <source>
        <dbReference type="Proteomes" id="UP000279194"/>
    </source>
</evidence>
<organism evidence="4 5">
    <name type="scientific">Streptococcus hillyeri</name>
    <dbReference type="NCBI Taxonomy" id="2282420"/>
    <lineage>
        <taxon>Bacteria</taxon>
        <taxon>Bacillati</taxon>
        <taxon>Bacillota</taxon>
        <taxon>Bacilli</taxon>
        <taxon>Lactobacillales</taxon>
        <taxon>Streptococcaceae</taxon>
        <taxon>Streptococcus</taxon>
    </lineage>
</organism>
<dbReference type="InterPro" id="IPR000182">
    <property type="entry name" value="GNAT_dom"/>
</dbReference>
<keyword evidence="5" id="KW-1185">Reference proteome</keyword>
<dbReference type="InterPro" id="IPR050832">
    <property type="entry name" value="Bact_Acetyltransf"/>
</dbReference>
<reference evidence="4 5" key="1">
    <citation type="submission" date="2018-10" db="EMBL/GenBank/DDBJ databases">
        <title>Streptococcus hillyeri sp. nov., isolated from equine tracheal sample.</title>
        <authorList>
            <person name="Macfadyen A.C."/>
            <person name="Waller A."/>
            <person name="Paterson G.K."/>
        </authorList>
    </citation>
    <scope>NUCLEOTIDE SEQUENCE [LARGE SCALE GENOMIC DNA]</scope>
    <source>
        <strain evidence="4 5">28462</strain>
    </source>
</reference>
<evidence type="ECO:0000256" key="1">
    <source>
        <dbReference type="ARBA" id="ARBA00022679"/>
    </source>
</evidence>
<dbReference type="PROSITE" id="PS51186">
    <property type="entry name" value="GNAT"/>
    <property type="match status" value="1"/>
</dbReference>